<name>A0A6A6CVJ7_ZASCE</name>
<organism evidence="2 3">
    <name type="scientific">Zasmidium cellare ATCC 36951</name>
    <dbReference type="NCBI Taxonomy" id="1080233"/>
    <lineage>
        <taxon>Eukaryota</taxon>
        <taxon>Fungi</taxon>
        <taxon>Dikarya</taxon>
        <taxon>Ascomycota</taxon>
        <taxon>Pezizomycotina</taxon>
        <taxon>Dothideomycetes</taxon>
        <taxon>Dothideomycetidae</taxon>
        <taxon>Mycosphaerellales</taxon>
        <taxon>Mycosphaerellaceae</taxon>
        <taxon>Zasmidium</taxon>
    </lineage>
</organism>
<reference evidence="2" key="1">
    <citation type="journal article" date="2020" name="Stud. Mycol.">
        <title>101 Dothideomycetes genomes: a test case for predicting lifestyles and emergence of pathogens.</title>
        <authorList>
            <person name="Haridas S."/>
            <person name="Albert R."/>
            <person name="Binder M."/>
            <person name="Bloem J."/>
            <person name="Labutti K."/>
            <person name="Salamov A."/>
            <person name="Andreopoulos B."/>
            <person name="Baker S."/>
            <person name="Barry K."/>
            <person name="Bills G."/>
            <person name="Bluhm B."/>
            <person name="Cannon C."/>
            <person name="Castanera R."/>
            <person name="Culley D."/>
            <person name="Daum C."/>
            <person name="Ezra D."/>
            <person name="Gonzalez J."/>
            <person name="Henrissat B."/>
            <person name="Kuo A."/>
            <person name="Liang C."/>
            <person name="Lipzen A."/>
            <person name="Lutzoni F."/>
            <person name="Magnuson J."/>
            <person name="Mondo S."/>
            <person name="Nolan M."/>
            <person name="Ohm R."/>
            <person name="Pangilinan J."/>
            <person name="Park H.-J."/>
            <person name="Ramirez L."/>
            <person name="Alfaro M."/>
            <person name="Sun H."/>
            <person name="Tritt A."/>
            <person name="Yoshinaga Y."/>
            <person name="Zwiers L.-H."/>
            <person name="Turgeon B."/>
            <person name="Goodwin S."/>
            <person name="Spatafora J."/>
            <person name="Crous P."/>
            <person name="Grigoriev I."/>
        </authorList>
    </citation>
    <scope>NUCLEOTIDE SEQUENCE</scope>
    <source>
        <strain evidence="2">ATCC 36951</strain>
    </source>
</reference>
<evidence type="ECO:0000256" key="1">
    <source>
        <dbReference type="SAM" id="MobiDB-lite"/>
    </source>
</evidence>
<evidence type="ECO:0000313" key="3">
    <source>
        <dbReference type="Proteomes" id="UP000799537"/>
    </source>
</evidence>
<dbReference type="EMBL" id="ML993584">
    <property type="protein sequence ID" value="KAF2171164.1"/>
    <property type="molecule type" value="Genomic_DNA"/>
</dbReference>
<sequence length="161" mass="17481">MPRPTYPPPLPPPISTTCPPADTTAAPLLAASPLALYSVPPYNGPEPALAPYDPNAGSRGFGRGRSAKKRQKQEPVEDDDDALPAEDQNMPSKKVKKGPQAKKECKKPKTDGPSLSVRRLKATLSQPLKKSASRAKDIHMYNGISTDILQITMENLRLKCR</sequence>
<gene>
    <name evidence="2" type="ORF">M409DRAFT_19135</name>
</gene>
<feature type="region of interest" description="Disordered" evidence="1">
    <location>
        <begin position="1"/>
        <end position="24"/>
    </location>
</feature>
<feature type="region of interest" description="Disordered" evidence="1">
    <location>
        <begin position="36"/>
        <end position="115"/>
    </location>
</feature>
<dbReference type="Proteomes" id="UP000799537">
    <property type="component" value="Unassembled WGS sequence"/>
</dbReference>
<keyword evidence="3" id="KW-1185">Reference proteome</keyword>
<dbReference type="RefSeq" id="XP_033672053.1">
    <property type="nucleotide sequence ID" value="XM_033804801.1"/>
</dbReference>
<dbReference type="AlphaFoldDB" id="A0A6A6CVJ7"/>
<protein>
    <submittedName>
        <fullName evidence="2">Uncharacterized protein</fullName>
    </submittedName>
</protein>
<feature type="compositionally biased region" description="Low complexity" evidence="1">
    <location>
        <begin position="15"/>
        <end position="24"/>
    </location>
</feature>
<dbReference type="GeneID" id="54558073"/>
<feature type="compositionally biased region" description="Pro residues" evidence="1">
    <location>
        <begin position="1"/>
        <end position="14"/>
    </location>
</feature>
<proteinExistence type="predicted"/>
<feature type="compositionally biased region" description="Basic and acidic residues" evidence="1">
    <location>
        <begin position="101"/>
        <end position="110"/>
    </location>
</feature>
<evidence type="ECO:0000313" key="2">
    <source>
        <dbReference type="EMBL" id="KAF2171164.1"/>
    </source>
</evidence>
<accession>A0A6A6CVJ7</accession>